<protein>
    <submittedName>
        <fullName evidence="3">Uncharacterized protein</fullName>
    </submittedName>
</protein>
<proteinExistence type="predicted"/>
<dbReference type="EMBL" id="BKCJ010005624">
    <property type="protein sequence ID" value="GEU67758.1"/>
    <property type="molecule type" value="Genomic_DNA"/>
</dbReference>
<feature type="coiled-coil region" evidence="1">
    <location>
        <begin position="54"/>
        <end position="99"/>
    </location>
</feature>
<feature type="compositionally biased region" description="Basic and acidic residues" evidence="2">
    <location>
        <begin position="22"/>
        <end position="34"/>
    </location>
</feature>
<dbReference type="AlphaFoldDB" id="A0A6L2M185"/>
<evidence type="ECO:0000256" key="1">
    <source>
        <dbReference type="SAM" id="Coils"/>
    </source>
</evidence>
<gene>
    <name evidence="3" type="ORF">Tci_039736</name>
</gene>
<name>A0A6L2M185_TANCI</name>
<evidence type="ECO:0000256" key="2">
    <source>
        <dbReference type="SAM" id="MobiDB-lite"/>
    </source>
</evidence>
<comment type="caution">
    <text evidence="3">The sequence shown here is derived from an EMBL/GenBank/DDBJ whole genome shotgun (WGS) entry which is preliminary data.</text>
</comment>
<accession>A0A6L2M185</accession>
<keyword evidence="1" id="KW-0175">Coiled coil</keyword>
<organism evidence="3">
    <name type="scientific">Tanacetum cinerariifolium</name>
    <name type="common">Dalmatian daisy</name>
    <name type="synonym">Chrysanthemum cinerariifolium</name>
    <dbReference type="NCBI Taxonomy" id="118510"/>
    <lineage>
        <taxon>Eukaryota</taxon>
        <taxon>Viridiplantae</taxon>
        <taxon>Streptophyta</taxon>
        <taxon>Embryophyta</taxon>
        <taxon>Tracheophyta</taxon>
        <taxon>Spermatophyta</taxon>
        <taxon>Magnoliopsida</taxon>
        <taxon>eudicotyledons</taxon>
        <taxon>Gunneridae</taxon>
        <taxon>Pentapetalae</taxon>
        <taxon>asterids</taxon>
        <taxon>campanulids</taxon>
        <taxon>Asterales</taxon>
        <taxon>Asteraceae</taxon>
        <taxon>Asteroideae</taxon>
        <taxon>Anthemideae</taxon>
        <taxon>Anthemidinae</taxon>
        <taxon>Tanacetum</taxon>
    </lineage>
</organism>
<evidence type="ECO:0000313" key="3">
    <source>
        <dbReference type="EMBL" id="GEU67758.1"/>
    </source>
</evidence>
<reference evidence="3" key="1">
    <citation type="journal article" date="2019" name="Sci. Rep.">
        <title>Draft genome of Tanacetum cinerariifolium, the natural source of mosquito coil.</title>
        <authorList>
            <person name="Yamashiro T."/>
            <person name="Shiraishi A."/>
            <person name="Satake H."/>
            <person name="Nakayama K."/>
        </authorList>
    </citation>
    <scope>NUCLEOTIDE SEQUENCE</scope>
</reference>
<sequence>MYIENIHEVPTADSEATYDSEPLEKADQNAKNPKDERVLLASLIENFKLDLAENKESQRQLKKLNTSITQELNKSKQDLKKIKQDLEKSKQDLEKTKQDPEISKQNLTYSKSELEKYKIFQTNHKDKEKDELECARALVLLEQIKRQHHESSKTQSYTIFCIKEENAKLLTKISVHESTISQILKEKEQMKKDFQERKNKEIDKLIELEN</sequence>
<feature type="region of interest" description="Disordered" evidence="2">
    <location>
        <begin position="1"/>
        <end position="34"/>
    </location>
</feature>